<name>A0ABT0TJN4_9FLAO</name>
<dbReference type="EMBL" id="JAMLJN010000015">
    <property type="protein sequence ID" value="MCL9771200.1"/>
    <property type="molecule type" value="Genomic_DNA"/>
</dbReference>
<evidence type="ECO:0000313" key="2">
    <source>
        <dbReference type="Proteomes" id="UP001203342"/>
    </source>
</evidence>
<organism evidence="1 2">
    <name type="scientific">Flavobacterium fragile</name>
    <dbReference type="NCBI Taxonomy" id="2949085"/>
    <lineage>
        <taxon>Bacteria</taxon>
        <taxon>Pseudomonadati</taxon>
        <taxon>Bacteroidota</taxon>
        <taxon>Flavobacteriia</taxon>
        <taxon>Flavobacteriales</taxon>
        <taxon>Flavobacteriaceae</taxon>
        <taxon>Flavobacterium</taxon>
    </lineage>
</organism>
<dbReference type="Proteomes" id="UP001203342">
    <property type="component" value="Unassembled WGS sequence"/>
</dbReference>
<reference evidence="1 2" key="1">
    <citation type="submission" date="2022-05" db="EMBL/GenBank/DDBJ databases">
        <title>Flavobacterium sp., isolated from activated sludge.</title>
        <authorList>
            <person name="Ran Q."/>
        </authorList>
    </citation>
    <scope>NUCLEOTIDE SEQUENCE [LARGE SCALE GENOMIC DNA]</scope>
    <source>
        <strain evidence="1 2">HXWNR69</strain>
    </source>
</reference>
<protein>
    <submittedName>
        <fullName evidence="1">Uncharacterized protein</fullName>
    </submittedName>
</protein>
<sequence length="134" mass="15844">MELEKEVSFVTEEGYQYLVSFIEFSSSGVNYEIPIVDVSITLMNDGIENNSIKTLNKFTYIIDEYLKQHNVVLYSYCDTAPIKMRTNRKIKLLPQEFRSKLFSSMFNERNFENYILKEIRITDLERGDHFTSLI</sequence>
<dbReference type="RefSeq" id="WP_250583207.1">
    <property type="nucleotide sequence ID" value="NZ_JAMLJN010000015.1"/>
</dbReference>
<evidence type="ECO:0000313" key="1">
    <source>
        <dbReference type="EMBL" id="MCL9771200.1"/>
    </source>
</evidence>
<keyword evidence="2" id="KW-1185">Reference proteome</keyword>
<gene>
    <name evidence="1" type="ORF">NAT47_12325</name>
</gene>
<proteinExistence type="predicted"/>
<comment type="caution">
    <text evidence="1">The sequence shown here is derived from an EMBL/GenBank/DDBJ whole genome shotgun (WGS) entry which is preliminary data.</text>
</comment>
<accession>A0ABT0TJN4</accession>